<evidence type="ECO:0000313" key="1">
    <source>
        <dbReference type="EMBL" id="RNA42547.1"/>
    </source>
</evidence>
<gene>
    <name evidence="1" type="ORF">BpHYR1_000979</name>
</gene>
<evidence type="ECO:0000313" key="2">
    <source>
        <dbReference type="Proteomes" id="UP000276133"/>
    </source>
</evidence>
<dbReference type="AlphaFoldDB" id="A0A3M7T3P5"/>
<reference evidence="1 2" key="1">
    <citation type="journal article" date="2018" name="Sci. Rep.">
        <title>Genomic signatures of local adaptation to the degree of environmental predictability in rotifers.</title>
        <authorList>
            <person name="Franch-Gras L."/>
            <person name="Hahn C."/>
            <person name="Garcia-Roger E.M."/>
            <person name="Carmona M.J."/>
            <person name="Serra M."/>
            <person name="Gomez A."/>
        </authorList>
    </citation>
    <scope>NUCLEOTIDE SEQUENCE [LARGE SCALE GENOMIC DNA]</scope>
    <source>
        <strain evidence="1">HYR1</strain>
    </source>
</reference>
<protein>
    <submittedName>
        <fullName evidence="1">Uncharacterized protein</fullName>
    </submittedName>
</protein>
<keyword evidence="2" id="KW-1185">Reference proteome</keyword>
<dbReference type="EMBL" id="REGN01000353">
    <property type="protein sequence ID" value="RNA42547.1"/>
    <property type="molecule type" value="Genomic_DNA"/>
</dbReference>
<sequence>MNKHNHLVHLMYEILNINGYKFLLVGLCDRGKKITIYCIFQSNIFFWCAFYRKLQIEIEGMHIYVTGHK</sequence>
<comment type="caution">
    <text evidence="1">The sequence shown here is derived from an EMBL/GenBank/DDBJ whole genome shotgun (WGS) entry which is preliminary data.</text>
</comment>
<dbReference type="Proteomes" id="UP000276133">
    <property type="component" value="Unassembled WGS sequence"/>
</dbReference>
<accession>A0A3M7T3P5</accession>
<proteinExistence type="predicted"/>
<organism evidence="1 2">
    <name type="scientific">Brachionus plicatilis</name>
    <name type="common">Marine rotifer</name>
    <name type="synonym">Brachionus muelleri</name>
    <dbReference type="NCBI Taxonomy" id="10195"/>
    <lineage>
        <taxon>Eukaryota</taxon>
        <taxon>Metazoa</taxon>
        <taxon>Spiralia</taxon>
        <taxon>Gnathifera</taxon>
        <taxon>Rotifera</taxon>
        <taxon>Eurotatoria</taxon>
        <taxon>Monogononta</taxon>
        <taxon>Pseudotrocha</taxon>
        <taxon>Ploima</taxon>
        <taxon>Brachionidae</taxon>
        <taxon>Brachionus</taxon>
    </lineage>
</organism>
<name>A0A3M7T3P5_BRAPC</name>